<evidence type="ECO:0000256" key="8">
    <source>
        <dbReference type="RuleBase" id="RU000688"/>
    </source>
</evidence>
<reference evidence="11" key="2">
    <citation type="submission" date="2025-09" db="UniProtKB">
        <authorList>
            <consortium name="Ensembl"/>
        </authorList>
    </citation>
    <scope>IDENTIFICATION</scope>
</reference>
<protein>
    <recommendedName>
        <fullName evidence="9">Olfactory receptor</fullName>
    </recommendedName>
</protein>
<feature type="transmembrane region" description="Helical" evidence="9">
    <location>
        <begin position="174"/>
        <end position="194"/>
    </location>
</feature>
<comment type="similarity">
    <text evidence="8">Belongs to the G-protein coupled receptor 1 family.</text>
</comment>
<sequence length="345" mass="39371">TQNQIYRLTENKYVGNIVTILHVYRCILCVHPWKMGNYSTISEFILVGVTSDPTMQIFLYIFFTLVYIITILGNSGIVFIILIIPDLHSPMYFFLGNLSISDLCYSTVIIPKLLHDMFLLRKSITFIGCAIQLYCFALFATTEGFMLSAMAYDRYVAICNPLLYIVIMNRRTCILLVSVVYAGGFIIAGIHTSATISLHFCGPNTINHFYCDIPPLMDLSCSDPYFIFILGFFSVTVVLASYIYIFFTIFQIRSVEGRHKAFSTCAAHLSCVALFYGTVFFMYLRPASNYSVTQDKVVSIFYTVIIPMLNPIIYSLRNKEVKEAVRSSKVCYHKRKYKHVFCAAK</sequence>
<dbReference type="Proteomes" id="UP000694569">
    <property type="component" value="Unplaced"/>
</dbReference>
<evidence type="ECO:0000256" key="5">
    <source>
        <dbReference type="ARBA" id="ARBA00023136"/>
    </source>
</evidence>
<keyword evidence="7 8" id="KW-0807">Transducer</keyword>
<comment type="subcellular location">
    <subcellularLocation>
        <location evidence="9">Cell membrane</location>
        <topology evidence="9">Multi-pass membrane protein</topology>
    </subcellularLocation>
    <subcellularLocation>
        <location evidence="1">Membrane</location>
        <topology evidence="1">Multi-pass membrane protein</topology>
    </subcellularLocation>
</comment>
<dbReference type="PRINTS" id="PR00245">
    <property type="entry name" value="OLFACTORYR"/>
</dbReference>
<proteinExistence type="inferred from homology"/>
<evidence type="ECO:0000256" key="7">
    <source>
        <dbReference type="ARBA" id="ARBA00023224"/>
    </source>
</evidence>
<dbReference type="PRINTS" id="PR00237">
    <property type="entry name" value="GPCRRHODOPSN"/>
</dbReference>
<dbReference type="PROSITE" id="PS00237">
    <property type="entry name" value="G_PROTEIN_RECEP_F1_1"/>
    <property type="match status" value="1"/>
</dbReference>
<dbReference type="AlphaFoldDB" id="A0A8C5M2C1"/>
<evidence type="ECO:0000256" key="4">
    <source>
        <dbReference type="ARBA" id="ARBA00023040"/>
    </source>
</evidence>
<dbReference type="OrthoDB" id="9615015at2759"/>
<evidence type="ECO:0000313" key="11">
    <source>
        <dbReference type="Ensembl" id="ENSLLEP00000005951.1"/>
    </source>
</evidence>
<name>A0A8C5M2C1_9ANUR</name>
<dbReference type="InterPro" id="IPR000725">
    <property type="entry name" value="Olfact_rcpt"/>
</dbReference>
<keyword evidence="5 9" id="KW-0472">Membrane</keyword>
<dbReference type="PANTHER" id="PTHR48018">
    <property type="entry name" value="OLFACTORY RECEPTOR"/>
    <property type="match status" value="1"/>
</dbReference>
<dbReference type="Pfam" id="PF13853">
    <property type="entry name" value="7tm_4"/>
    <property type="match status" value="1"/>
</dbReference>
<reference evidence="11" key="1">
    <citation type="submission" date="2025-08" db="UniProtKB">
        <authorList>
            <consortium name="Ensembl"/>
        </authorList>
    </citation>
    <scope>IDENTIFICATION</scope>
</reference>
<evidence type="ECO:0000256" key="9">
    <source>
        <dbReference type="RuleBase" id="RU363047"/>
    </source>
</evidence>
<keyword evidence="9" id="KW-0716">Sensory transduction</keyword>
<feature type="transmembrane region" description="Helical" evidence="9">
    <location>
        <begin position="296"/>
        <end position="316"/>
    </location>
</feature>
<keyword evidence="9" id="KW-0552">Olfaction</keyword>
<keyword evidence="2 8" id="KW-0812">Transmembrane</keyword>
<feature type="transmembrane region" description="Helical" evidence="9">
    <location>
        <begin position="57"/>
        <end position="84"/>
    </location>
</feature>
<evidence type="ECO:0000256" key="2">
    <source>
        <dbReference type="ARBA" id="ARBA00022692"/>
    </source>
</evidence>
<keyword evidence="6 8" id="KW-0675">Receptor</keyword>
<keyword evidence="4 8" id="KW-0297">G-protein coupled receptor</keyword>
<dbReference type="InterPro" id="IPR017452">
    <property type="entry name" value="GPCR_Rhodpsn_7TM"/>
</dbReference>
<evidence type="ECO:0000256" key="6">
    <source>
        <dbReference type="ARBA" id="ARBA00023170"/>
    </source>
</evidence>
<evidence type="ECO:0000256" key="1">
    <source>
        <dbReference type="ARBA" id="ARBA00004141"/>
    </source>
</evidence>
<evidence type="ECO:0000256" key="3">
    <source>
        <dbReference type="ARBA" id="ARBA00022989"/>
    </source>
</evidence>
<dbReference type="CDD" id="cd15230">
    <property type="entry name" value="7tmA_OR5-like"/>
    <property type="match status" value="1"/>
</dbReference>
<dbReference type="GO" id="GO:0005886">
    <property type="term" value="C:plasma membrane"/>
    <property type="evidence" value="ECO:0007669"/>
    <property type="project" value="UniProtKB-SubCell"/>
</dbReference>
<keyword evidence="12" id="KW-1185">Reference proteome</keyword>
<feature type="domain" description="G-protein coupled receptors family 1 profile" evidence="10">
    <location>
        <begin position="73"/>
        <end position="314"/>
    </location>
</feature>
<dbReference type="Ensembl" id="ENSLLET00000006199.1">
    <property type="protein sequence ID" value="ENSLLEP00000005951.1"/>
    <property type="gene ID" value="ENSLLEG00000003746.1"/>
</dbReference>
<keyword evidence="9" id="KW-1003">Cell membrane</keyword>
<dbReference type="PROSITE" id="PS50262">
    <property type="entry name" value="G_PROTEIN_RECEP_F1_2"/>
    <property type="match status" value="1"/>
</dbReference>
<evidence type="ECO:0000259" key="10">
    <source>
        <dbReference type="PROSITE" id="PS50262"/>
    </source>
</evidence>
<evidence type="ECO:0000313" key="12">
    <source>
        <dbReference type="Proteomes" id="UP000694569"/>
    </source>
</evidence>
<dbReference type="FunFam" id="1.20.1070.10:FF:000003">
    <property type="entry name" value="Olfactory receptor"/>
    <property type="match status" value="1"/>
</dbReference>
<dbReference type="Gene3D" id="1.20.1070.10">
    <property type="entry name" value="Rhodopsin 7-helix transmembrane proteins"/>
    <property type="match status" value="1"/>
</dbReference>
<dbReference type="GeneTree" id="ENSGT01150000286988"/>
<dbReference type="GO" id="GO:0004984">
    <property type="term" value="F:olfactory receptor activity"/>
    <property type="evidence" value="ECO:0007669"/>
    <property type="project" value="InterPro"/>
</dbReference>
<accession>A0A8C5M2C1</accession>
<dbReference type="GO" id="GO:0004930">
    <property type="term" value="F:G protein-coupled receptor activity"/>
    <property type="evidence" value="ECO:0007669"/>
    <property type="project" value="UniProtKB-KW"/>
</dbReference>
<keyword evidence="3 9" id="KW-1133">Transmembrane helix</keyword>
<feature type="transmembrane region" description="Helical" evidence="9">
    <location>
        <begin position="261"/>
        <end position="284"/>
    </location>
</feature>
<dbReference type="SUPFAM" id="SSF81321">
    <property type="entry name" value="Family A G protein-coupled receptor-like"/>
    <property type="match status" value="1"/>
</dbReference>
<dbReference type="InterPro" id="IPR000276">
    <property type="entry name" value="GPCR_Rhodpsn"/>
</dbReference>
<feature type="transmembrane region" description="Helical" evidence="9">
    <location>
        <begin position="90"/>
        <end position="111"/>
    </location>
</feature>
<organism evidence="11 12">
    <name type="scientific">Leptobrachium leishanense</name>
    <name type="common">Leishan spiny toad</name>
    <dbReference type="NCBI Taxonomy" id="445787"/>
    <lineage>
        <taxon>Eukaryota</taxon>
        <taxon>Metazoa</taxon>
        <taxon>Chordata</taxon>
        <taxon>Craniata</taxon>
        <taxon>Vertebrata</taxon>
        <taxon>Euteleostomi</taxon>
        <taxon>Amphibia</taxon>
        <taxon>Batrachia</taxon>
        <taxon>Anura</taxon>
        <taxon>Pelobatoidea</taxon>
        <taxon>Megophryidae</taxon>
        <taxon>Leptobrachium</taxon>
    </lineage>
</organism>
<feature type="transmembrane region" description="Helical" evidence="9">
    <location>
        <begin position="225"/>
        <end position="249"/>
    </location>
</feature>